<name>A0A0J6Y963_COCIT</name>
<gene>
    <name evidence="1" type="ORF">CIRG_03025</name>
</gene>
<reference evidence="2" key="1">
    <citation type="journal article" date="2010" name="Genome Res.">
        <title>Population genomic sequencing of Coccidioides fungi reveals recent hybridization and transposon control.</title>
        <authorList>
            <person name="Neafsey D.E."/>
            <person name="Barker B.M."/>
            <person name="Sharpton T.J."/>
            <person name="Stajich J.E."/>
            <person name="Park D.J."/>
            <person name="Whiston E."/>
            <person name="Hung C.-Y."/>
            <person name="McMahan C."/>
            <person name="White J."/>
            <person name="Sykes S."/>
            <person name="Heiman D."/>
            <person name="Young S."/>
            <person name="Zeng Q."/>
            <person name="Abouelleil A."/>
            <person name="Aftuck L."/>
            <person name="Bessette D."/>
            <person name="Brown A."/>
            <person name="FitzGerald M."/>
            <person name="Lui A."/>
            <person name="Macdonald J.P."/>
            <person name="Priest M."/>
            <person name="Orbach M.J."/>
            <person name="Galgiani J.N."/>
            <person name="Kirkland T.N."/>
            <person name="Cole G.T."/>
            <person name="Birren B.W."/>
            <person name="Henn M.R."/>
            <person name="Taylor J.W."/>
            <person name="Rounsley S.D."/>
        </authorList>
    </citation>
    <scope>NUCLEOTIDE SEQUENCE [LARGE SCALE GENOMIC DNA]</scope>
    <source>
        <strain evidence="2">RMSCC 2394</strain>
    </source>
</reference>
<organism evidence="1 2">
    <name type="scientific">Coccidioides immitis RMSCC 2394</name>
    <dbReference type="NCBI Taxonomy" id="404692"/>
    <lineage>
        <taxon>Eukaryota</taxon>
        <taxon>Fungi</taxon>
        <taxon>Dikarya</taxon>
        <taxon>Ascomycota</taxon>
        <taxon>Pezizomycotina</taxon>
        <taxon>Eurotiomycetes</taxon>
        <taxon>Eurotiomycetidae</taxon>
        <taxon>Onygenales</taxon>
        <taxon>Onygenaceae</taxon>
        <taxon>Coccidioides</taxon>
    </lineage>
</organism>
<evidence type="ECO:0000313" key="1">
    <source>
        <dbReference type="EMBL" id="KMP03333.1"/>
    </source>
</evidence>
<evidence type="ECO:0000313" key="2">
    <source>
        <dbReference type="Proteomes" id="UP000054565"/>
    </source>
</evidence>
<sequence>MASTEPGMLDGPWRTGQSPMRSTVLWGAEAAYWALAWGFPTSCRSIRKIITSVIAIGNLTSPCRQRCEVVLDEGLQDRHVGEEKRRAPCEEGRTVQLSPRTVITFIPWQNPALGAPNANINSASAVPPGVSYSKGISAAPLIPHSMVRR</sequence>
<protein>
    <submittedName>
        <fullName evidence="1">Uncharacterized protein</fullName>
    </submittedName>
</protein>
<dbReference type="AlphaFoldDB" id="A0A0J6Y963"/>
<dbReference type="EMBL" id="DS028094">
    <property type="protein sequence ID" value="KMP03333.1"/>
    <property type="molecule type" value="Genomic_DNA"/>
</dbReference>
<accession>A0A0J6Y963</accession>
<proteinExistence type="predicted"/>
<dbReference type="Proteomes" id="UP000054565">
    <property type="component" value="Unassembled WGS sequence"/>
</dbReference>